<dbReference type="Gramene" id="TraesCS4A02G205400.1">
    <property type="protein sequence ID" value="TraesCS4A02G205400.1"/>
    <property type="gene ID" value="TraesCS4A02G205400"/>
</dbReference>
<proteinExistence type="predicted"/>
<dbReference type="Gramene" id="TraesNOR4A03G02134910.1">
    <property type="protein sequence ID" value="TraesNOR4A03G02134910.1"/>
    <property type="gene ID" value="TraesNOR4A03G02134910"/>
</dbReference>
<dbReference type="Gramene" id="TraesMAC4A03G02112400.1">
    <property type="protein sequence ID" value="TraesMAC4A03G02112400.1"/>
    <property type="gene ID" value="TraesMAC4A03G02112400"/>
</dbReference>
<dbReference type="AlphaFoldDB" id="A0A3B6HU18"/>
<evidence type="ECO:0000256" key="1">
    <source>
        <dbReference type="SAM" id="Coils"/>
    </source>
</evidence>
<dbReference type="Gramene" id="TraesWEE_scaffold_061646_01G000100.1">
    <property type="protein sequence ID" value="TraesWEE_scaffold_061646_01G000100.1"/>
    <property type="gene ID" value="TraesWEE_scaffold_061646_01G000100"/>
</dbReference>
<dbReference type="Gramene" id="TraesROB_scaffold_073079_01G000100.1">
    <property type="protein sequence ID" value="TraesROB_scaffold_073079_01G000100.1"/>
    <property type="gene ID" value="TraesROB_scaffold_073079_01G000100"/>
</dbReference>
<dbReference type="Gramene" id="TraesLAC4A03G02066810.1">
    <property type="protein sequence ID" value="TraesLAC4A03G02066810.1"/>
    <property type="gene ID" value="TraesLAC4A03G02066810"/>
</dbReference>
<evidence type="ECO:0000259" key="2">
    <source>
        <dbReference type="Pfam" id="PF03469"/>
    </source>
</evidence>
<keyword evidence="1" id="KW-0175">Coiled coil</keyword>
<dbReference type="OrthoDB" id="687002at2759"/>
<protein>
    <recommendedName>
        <fullName evidence="2">Factor of DNA methylation 1-5/IDN2 domain-containing protein</fullName>
    </recommendedName>
</protein>
<feature type="domain" description="Factor of DNA methylation 1-5/IDN2" evidence="2">
    <location>
        <begin position="103"/>
        <end position="193"/>
    </location>
</feature>
<dbReference type="Gramene" id="TraesKAR4A01G0303860.1">
    <property type="protein sequence ID" value="cds.TraesKAR4A01G0303860.1"/>
    <property type="gene ID" value="TraesKAR4A01G0303860"/>
</dbReference>
<dbReference type="Gramene" id="TraesPARA_EIv1.0_1255060.1">
    <property type="protein sequence ID" value="TraesPARA_EIv1.0_1255060.1.CDS"/>
    <property type="gene ID" value="TraesPARA_EIv1.0_1255060"/>
</dbReference>
<dbReference type="InterPro" id="IPR045177">
    <property type="entry name" value="FDM1-5/IDN2"/>
</dbReference>
<dbReference type="Proteomes" id="UP000019116">
    <property type="component" value="Chromosome 4A"/>
</dbReference>
<dbReference type="Gramene" id="TraesSTA4A03G02109570.1">
    <property type="protein sequence ID" value="TraesSTA4A03G02109570.1"/>
    <property type="gene ID" value="TraesSTA4A03G02109570"/>
</dbReference>
<dbReference type="Gramene" id="TraesLDM4A03G02111740.1">
    <property type="protein sequence ID" value="TraesLDM4A03G02111740.1"/>
    <property type="gene ID" value="TraesLDM4A03G02111740"/>
</dbReference>
<reference evidence="3" key="2">
    <citation type="submission" date="2018-10" db="UniProtKB">
        <authorList>
            <consortium name="EnsemblPlants"/>
        </authorList>
    </citation>
    <scope>IDENTIFICATION</scope>
</reference>
<dbReference type="PANTHER" id="PTHR21596:SF48">
    <property type="entry name" value="FACTOR OF DNA METHYLATION 1-5_IDN2 DOMAIN-CONTAINING PROTEIN"/>
    <property type="match status" value="1"/>
</dbReference>
<dbReference type="Gramene" id="TraesCS4A03G0547600.1">
    <property type="protein sequence ID" value="TraesCS4A03G0547600.1.CDS"/>
    <property type="gene ID" value="TraesCS4A03G0547600"/>
</dbReference>
<sequence length="217" mass="24812">MATLEQEQQRADENMLKLVAKHKGKLEVIKHMLGEEDSESKRKINELSAEFQDKYDEMDAVEALHHTLLMKERISNDELQDARKKLIDGLWDVTTGRATIGVKRMGDLDLKTFAKACKGKMSEEDAEGTTSILCSTWEEEIKNPEWHPFKVIMVDGREKEILREDDEKLREVKEEHGEEVYGLVTKALLEGESTSTTLAGAILRRSCGTRKRRGRQP</sequence>
<feature type="coiled-coil region" evidence="1">
    <location>
        <begin position="1"/>
        <end position="64"/>
    </location>
</feature>
<evidence type="ECO:0000313" key="4">
    <source>
        <dbReference type="Proteomes" id="UP000019116"/>
    </source>
</evidence>
<accession>A0A3B6HU18</accession>
<reference evidence="3" key="1">
    <citation type="submission" date="2018-08" db="EMBL/GenBank/DDBJ databases">
        <authorList>
            <person name="Rossello M."/>
        </authorList>
    </citation>
    <scope>NUCLEOTIDE SEQUENCE [LARGE SCALE GENOMIC DNA]</scope>
    <source>
        <strain evidence="3">cv. Chinese Spring</strain>
    </source>
</reference>
<name>A0A3B6HU18_WHEAT</name>
<dbReference type="InterPro" id="IPR005379">
    <property type="entry name" value="FDM1-5/IDN2_XH"/>
</dbReference>
<keyword evidence="4" id="KW-1185">Reference proteome</keyword>
<dbReference type="SMR" id="A0A3B6HU18"/>
<organism evidence="3">
    <name type="scientific">Triticum aestivum</name>
    <name type="common">Wheat</name>
    <dbReference type="NCBI Taxonomy" id="4565"/>
    <lineage>
        <taxon>Eukaryota</taxon>
        <taxon>Viridiplantae</taxon>
        <taxon>Streptophyta</taxon>
        <taxon>Embryophyta</taxon>
        <taxon>Tracheophyta</taxon>
        <taxon>Spermatophyta</taxon>
        <taxon>Magnoliopsida</taxon>
        <taxon>Liliopsida</taxon>
        <taxon>Poales</taxon>
        <taxon>Poaceae</taxon>
        <taxon>BOP clade</taxon>
        <taxon>Pooideae</taxon>
        <taxon>Triticodae</taxon>
        <taxon>Triticeae</taxon>
        <taxon>Triticinae</taxon>
        <taxon>Triticum</taxon>
    </lineage>
</organism>
<dbReference type="Gramene" id="TraesARI4A03G02150370.1">
    <property type="protein sequence ID" value="TraesARI4A03G02150370.1"/>
    <property type="gene ID" value="TraesARI4A03G02150370"/>
</dbReference>
<dbReference type="GO" id="GO:0080188">
    <property type="term" value="P:gene silencing by siRNA-directed DNA methylation"/>
    <property type="evidence" value="ECO:0007669"/>
    <property type="project" value="InterPro"/>
</dbReference>
<dbReference type="Gramene" id="TraesSYM4A03G02140370.1">
    <property type="protein sequence ID" value="TraesSYM4A03G02140370.1"/>
    <property type="gene ID" value="TraesSYM4A03G02140370"/>
</dbReference>
<dbReference type="OMA" id="EWQKMVM"/>
<dbReference type="PANTHER" id="PTHR21596">
    <property type="entry name" value="RIBONUCLEASE P SUBUNIT P38"/>
    <property type="match status" value="1"/>
</dbReference>
<dbReference type="EnsemblPlants" id="TraesCS4A02G205400.1">
    <property type="protein sequence ID" value="TraesCS4A02G205400.1"/>
    <property type="gene ID" value="TraesCS4A02G205400"/>
</dbReference>
<dbReference type="Gramene" id="TraesCAD_scaffold_056332_01G000100.1">
    <property type="protein sequence ID" value="TraesCAD_scaffold_056332_01G000100.1"/>
    <property type="gene ID" value="TraesCAD_scaffold_056332_01G000100"/>
</dbReference>
<evidence type="ECO:0000313" key="3">
    <source>
        <dbReference type="EnsemblPlants" id="TraesCS4A02G205400.1"/>
    </source>
</evidence>
<dbReference type="STRING" id="4565.A0A3B6HU18"/>
<dbReference type="Gramene" id="TraesCLE_scaffold_089376_01G000200.1">
    <property type="protein sequence ID" value="TraesCLE_scaffold_089376_01G000200.1"/>
    <property type="gene ID" value="TraesCLE_scaffold_089376_01G000200"/>
</dbReference>
<dbReference type="Gramene" id="TraesJAG4A03G02114190.1">
    <property type="protein sequence ID" value="TraesJAG4A03G02114190.1"/>
    <property type="gene ID" value="TraesJAG4A03G02114190"/>
</dbReference>
<dbReference type="Pfam" id="PF03469">
    <property type="entry name" value="XH"/>
    <property type="match status" value="1"/>
</dbReference>